<name>K2RN08_MACPH</name>
<dbReference type="EMBL" id="AHHD01000467">
    <property type="protein sequence ID" value="EKG11554.1"/>
    <property type="molecule type" value="Genomic_DNA"/>
</dbReference>
<reference evidence="1 2" key="1">
    <citation type="journal article" date="2012" name="BMC Genomics">
        <title>Tools to kill: Genome of one of the most destructive plant pathogenic fungi Macrophomina phaseolina.</title>
        <authorList>
            <person name="Islam M.S."/>
            <person name="Haque M.S."/>
            <person name="Islam M.M."/>
            <person name="Emdad E.M."/>
            <person name="Halim A."/>
            <person name="Hossen Q.M.M."/>
            <person name="Hossain M.Z."/>
            <person name="Ahmed B."/>
            <person name="Rahim S."/>
            <person name="Rahman M.S."/>
            <person name="Alam M.M."/>
            <person name="Hou S."/>
            <person name="Wan X."/>
            <person name="Saito J.A."/>
            <person name="Alam M."/>
        </authorList>
    </citation>
    <scope>NUCLEOTIDE SEQUENCE [LARGE SCALE GENOMIC DNA]</scope>
    <source>
        <strain evidence="1 2">MS6</strain>
    </source>
</reference>
<dbReference type="Proteomes" id="UP000007129">
    <property type="component" value="Unassembled WGS sequence"/>
</dbReference>
<organism evidence="1 2">
    <name type="scientific">Macrophomina phaseolina (strain MS6)</name>
    <name type="common">Charcoal rot fungus</name>
    <dbReference type="NCBI Taxonomy" id="1126212"/>
    <lineage>
        <taxon>Eukaryota</taxon>
        <taxon>Fungi</taxon>
        <taxon>Dikarya</taxon>
        <taxon>Ascomycota</taxon>
        <taxon>Pezizomycotina</taxon>
        <taxon>Dothideomycetes</taxon>
        <taxon>Dothideomycetes incertae sedis</taxon>
        <taxon>Botryosphaeriales</taxon>
        <taxon>Botryosphaeriaceae</taxon>
        <taxon>Macrophomina</taxon>
    </lineage>
</organism>
<accession>K2RN08</accession>
<evidence type="ECO:0000313" key="1">
    <source>
        <dbReference type="EMBL" id="EKG11554.1"/>
    </source>
</evidence>
<dbReference type="VEuPathDB" id="FungiDB:MPH_11047"/>
<gene>
    <name evidence="1" type="ORF">MPH_11047</name>
</gene>
<dbReference type="InParanoid" id="K2RN08"/>
<evidence type="ECO:0000313" key="2">
    <source>
        <dbReference type="Proteomes" id="UP000007129"/>
    </source>
</evidence>
<sequence length="109" mass="12481">MWISEHPIPLIRVRRLDWELRAVFPRARGAGEIEGSLIRWADSCCGAAASVPAWNVCFRYSLASVPIDVPRYGHCMWHVEQYFAAKVSEQTKTGFRWIFLLTADVQDLS</sequence>
<protein>
    <submittedName>
        <fullName evidence="1">Uncharacterized protein</fullName>
    </submittedName>
</protein>
<comment type="caution">
    <text evidence="1">The sequence shown here is derived from an EMBL/GenBank/DDBJ whole genome shotgun (WGS) entry which is preliminary data.</text>
</comment>
<dbReference type="HOGENOM" id="CLU_2184476_0_0_1"/>
<proteinExistence type="predicted"/>
<dbReference type="AlphaFoldDB" id="K2RN08"/>